<gene>
    <name evidence="3" type="ORF">PRK78_002094</name>
</gene>
<dbReference type="PROSITE" id="PS50097">
    <property type="entry name" value="BTB"/>
    <property type="match status" value="1"/>
</dbReference>
<dbReference type="SUPFAM" id="SSF54695">
    <property type="entry name" value="POZ domain"/>
    <property type="match status" value="1"/>
</dbReference>
<dbReference type="InterPro" id="IPR011333">
    <property type="entry name" value="SKP1/BTB/POZ_sf"/>
</dbReference>
<feature type="region of interest" description="Disordered" evidence="1">
    <location>
        <begin position="1"/>
        <end position="35"/>
    </location>
</feature>
<dbReference type="CDD" id="cd18186">
    <property type="entry name" value="BTB_POZ_ZBTB_KLHL-like"/>
    <property type="match status" value="1"/>
</dbReference>
<accession>A0AAF0DFE7</accession>
<dbReference type="Gene3D" id="3.30.710.10">
    <property type="entry name" value="Potassium Channel Kv1.1, Chain A"/>
    <property type="match status" value="1"/>
</dbReference>
<dbReference type="Proteomes" id="UP001219355">
    <property type="component" value="Chromosome 1"/>
</dbReference>
<name>A0AAF0DFE7_9EURO</name>
<feature type="domain" description="BTB" evidence="2">
    <location>
        <begin position="46"/>
        <end position="126"/>
    </location>
</feature>
<evidence type="ECO:0000256" key="1">
    <source>
        <dbReference type="SAM" id="MobiDB-lite"/>
    </source>
</evidence>
<dbReference type="AlphaFoldDB" id="A0AAF0DFE7"/>
<evidence type="ECO:0000313" key="3">
    <source>
        <dbReference type="EMBL" id="WEW56646.1"/>
    </source>
</evidence>
<sequence>MVRNLRKRRLSSPSPSNRARPPPPSSAPPDTTEIAGPETITIAPDGDVTLILMRDVETLVTDNKVTQEVRIQVSSEKLSRASPVFKAMLRGNFREEVDLRSGGHVKIHLPDDDPDYFAVLLDAIHDRDGKCRQIPSLENLAGLCSLIDKYFLLEGVAQSLKYWLKKVKPKRFSDETELGKLIYIYWTTQRPKPLSSIMSQAVVWLRSPLTQDKFQFLVPTWIIG</sequence>
<dbReference type="InterPro" id="IPR000210">
    <property type="entry name" value="BTB/POZ_dom"/>
</dbReference>
<proteinExistence type="predicted"/>
<feature type="compositionally biased region" description="Basic residues" evidence="1">
    <location>
        <begin position="1"/>
        <end position="10"/>
    </location>
</feature>
<reference evidence="3" key="1">
    <citation type="submission" date="2023-03" db="EMBL/GenBank/DDBJ databases">
        <title>Emydomyces testavorans Genome Sequence.</title>
        <authorList>
            <person name="Hoyer L."/>
        </authorList>
    </citation>
    <scope>NUCLEOTIDE SEQUENCE</scope>
    <source>
        <strain evidence="3">16-2883</strain>
    </source>
</reference>
<keyword evidence="4" id="KW-1185">Reference proteome</keyword>
<organism evidence="3 4">
    <name type="scientific">Emydomyces testavorans</name>
    <dbReference type="NCBI Taxonomy" id="2070801"/>
    <lineage>
        <taxon>Eukaryota</taxon>
        <taxon>Fungi</taxon>
        <taxon>Dikarya</taxon>
        <taxon>Ascomycota</taxon>
        <taxon>Pezizomycotina</taxon>
        <taxon>Eurotiomycetes</taxon>
        <taxon>Eurotiomycetidae</taxon>
        <taxon>Onygenales</taxon>
        <taxon>Nannizziopsiaceae</taxon>
        <taxon>Emydomyces</taxon>
    </lineage>
</organism>
<dbReference type="SMART" id="SM00225">
    <property type="entry name" value="BTB"/>
    <property type="match status" value="1"/>
</dbReference>
<evidence type="ECO:0000259" key="2">
    <source>
        <dbReference type="PROSITE" id="PS50097"/>
    </source>
</evidence>
<dbReference type="EMBL" id="CP120627">
    <property type="protein sequence ID" value="WEW56646.1"/>
    <property type="molecule type" value="Genomic_DNA"/>
</dbReference>
<protein>
    <recommendedName>
        <fullName evidence="2">BTB domain-containing protein</fullName>
    </recommendedName>
</protein>
<evidence type="ECO:0000313" key="4">
    <source>
        <dbReference type="Proteomes" id="UP001219355"/>
    </source>
</evidence>